<keyword evidence="2" id="KW-0238">DNA-binding</keyword>
<dbReference type="Pfam" id="PF01047">
    <property type="entry name" value="MarR"/>
    <property type="match status" value="1"/>
</dbReference>
<dbReference type="InterPro" id="IPR036390">
    <property type="entry name" value="WH_DNA-bd_sf"/>
</dbReference>
<dbReference type="Gene3D" id="1.10.10.10">
    <property type="entry name" value="Winged helix-like DNA-binding domain superfamily/Winged helix DNA-binding domain"/>
    <property type="match status" value="1"/>
</dbReference>
<dbReference type="PANTHER" id="PTHR42756">
    <property type="entry name" value="TRANSCRIPTIONAL REGULATOR, MARR"/>
    <property type="match status" value="1"/>
</dbReference>
<dbReference type="EMBL" id="BMKF01000002">
    <property type="protein sequence ID" value="GGB68306.1"/>
    <property type="molecule type" value="Genomic_DNA"/>
</dbReference>
<keyword evidence="6" id="KW-1185">Reference proteome</keyword>
<dbReference type="PANTHER" id="PTHR42756:SF1">
    <property type="entry name" value="TRANSCRIPTIONAL REPRESSOR OF EMRAB OPERON"/>
    <property type="match status" value="1"/>
</dbReference>
<dbReference type="SMART" id="SM00347">
    <property type="entry name" value="HTH_MARR"/>
    <property type="match status" value="1"/>
</dbReference>
<evidence type="ECO:0000259" key="4">
    <source>
        <dbReference type="PROSITE" id="PS50995"/>
    </source>
</evidence>
<protein>
    <submittedName>
        <fullName evidence="5">MarR family transcriptional regulator</fullName>
    </submittedName>
</protein>
<keyword evidence="3" id="KW-0804">Transcription</keyword>
<proteinExistence type="predicted"/>
<evidence type="ECO:0000256" key="1">
    <source>
        <dbReference type="ARBA" id="ARBA00023015"/>
    </source>
</evidence>
<evidence type="ECO:0000313" key="6">
    <source>
        <dbReference type="Proteomes" id="UP000628854"/>
    </source>
</evidence>
<dbReference type="SUPFAM" id="SSF46785">
    <property type="entry name" value="Winged helix' DNA-binding domain"/>
    <property type="match status" value="1"/>
</dbReference>
<evidence type="ECO:0000313" key="5">
    <source>
        <dbReference type="EMBL" id="GGB68306.1"/>
    </source>
</evidence>
<sequence>MPQLSEGFEAARLSAVNADIWSEGMTEQSEVALVALRRIMKATAVNVRTVAHQTGLTASQLLVLQVLRTRGEMLTGDLARAVDLKQATISILLDKLQDRGLIERRRGESDRRRVWVHITEQGKSTLQSAPDLLQSSFRTRFSRLEDWEQATLVAALLRVVSLLDADKIEASPLLDVGDVNDLPANDTTPPIR</sequence>
<dbReference type="RefSeq" id="WP_084393036.1">
    <property type="nucleotide sequence ID" value="NZ_BMKF01000002.1"/>
</dbReference>
<evidence type="ECO:0000256" key="2">
    <source>
        <dbReference type="ARBA" id="ARBA00023125"/>
    </source>
</evidence>
<organism evidence="5 6">
    <name type="scientific">Henriciella pelagia</name>
    <dbReference type="NCBI Taxonomy" id="1977912"/>
    <lineage>
        <taxon>Bacteria</taxon>
        <taxon>Pseudomonadati</taxon>
        <taxon>Pseudomonadota</taxon>
        <taxon>Alphaproteobacteria</taxon>
        <taxon>Hyphomonadales</taxon>
        <taxon>Hyphomonadaceae</taxon>
        <taxon>Henriciella</taxon>
    </lineage>
</organism>
<gene>
    <name evidence="5" type="ORF">GCM10011503_16110</name>
</gene>
<dbReference type="PROSITE" id="PS50995">
    <property type="entry name" value="HTH_MARR_2"/>
    <property type="match status" value="1"/>
</dbReference>
<feature type="domain" description="HTH marR-type" evidence="4">
    <location>
        <begin position="29"/>
        <end position="161"/>
    </location>
</feature>
<dbReference type="InterPro" id="IPR036388">
    <property type="entry name" value="WH-like_DNA-bd_sf"/>
</dbReference>
<dbReference type="Proteomes" id="UP000628854">
    <property type="component" value="Unassembled WGS sequence"/>
</dbReference>
<reference evidence="6" key="1">
    <citation type="journal article" date="2019" name="Int. J. Syst. Evol. Microbiol.">
        <title>The Global Catalogue of Microorganisms (GCM) 10K type strain sequencing project: providing services to taxonomists for standard genome sequencing and annotation.</title>
        <authorList>
            <consortium name="The Broad Institute Genomics Platform"/>
            <consortium name="The Broad Institute Genome Sequencing Center for Infectious Disease"/>
            <person name="Wu L."/>
            <person name="Ma J."/>
        </authorList>
    </citation>
    <scope>NUCLEOTIDE SEQUENCE [LARGE SCALE GENOMIC DNA]</scope>
    <source>
        <strain evidence="6">CGMCC 1.15928</strain>
    </source>
</reference>
<keyword evidence="1" id="KW-0805">Transcription regulation</keyword>
<name>A0ABQ1JGZ9_9PROT</name>
<evidence type="ECO:0000256" key="3">
    <source>
        <dbReference type="ARBA" id="ARBA00023163"/>
    </source>
</evidence>
<comment type="caution">
    <text evidence="5">The sequence shown here is derived from an EMBL/GenBank/DDBJ whole genome shotgun (WGS) entry which is preliminary data.</text>
</comment>
<dbReference type="PRINTS" id="PR00598">
    <property type="entry name" value="HTHMARR"/>
</dbReference>
<dbReference type="InterPro" id="IPR000835">
    <property type="entry name" value="HTH_MarR-typ"/>
</dbReference>
<accession>A0ABQ1JGZ9</accession>